<dbReference type="Proteomes" id="UP000192257">
    <property type="component" value="Unassembled WGS sequence"/>
</dbReference>
<evidence type="ECO:0000313" key="3">
    <source>
        <dbReference type="EMBL" id="ORC92296.1"/>
    </source>
</evidence>
<feature type="region of interest" description="Disordered" evidence="1">
    <location>
        <begin position="197"/>
        <end position="250"/>
    </location>
</feature>
<gene>
    <name evidence="3" type="ORF">TM35_000045100</name>
</gene>
<dbReference type="RefSeq" id="XP_028886362.1">
    <property type="nucleotide sequence ID" value="XM_029022704.1"/>
</dbReference>
<keyword evidence="2" id="KW-0812">Transmembrane</keyword>
<evidence type="ECO:0008006" key="5">
    <source>
        <dbReference type="Google" id="ProtNLM"/>
    </source>
</evidence>
<feature type="transmembrane region" description="Helical" evidence="2">
    <location>
        <begin position="54"/>
        <end position="76"/>
    </location>
</feature>
<name>A0A1X0P5T1_9TRYP</name>
<evidence type="ECO:0000256" key="2">
    <source>
        <dbReference type="SAM" id="Phobius"/>
    </source>
</evidence>
<dbReference type="VEuPathDB" id="TriTrypDB:TM35_000045100"/>
<accession>A0A1X0P5T1</accession>
<sequence>MCDCDIIEWMGVTSRFITFLTFLIHFIHPLLCIANYCAWVCYQDAVLGSSIVNAYLAMSIVAAVFYLFVSSVFYMWAWRFPEPEEVSKRRRIYGILVNLLFSDIPLFVIEVKICWIVQFANGMQGTSFVFTCISLMYSAVRVWIFIMIKLIKVRAPMVGAQPQFAGVATYSGGGSRQNGGMHPSYYGNSLSREGIYSNNGSRNDYPNGVGNNYADVTTPDDHYRRGSQNIDARYNGGQYSTPGTRSRQVY</sequence>
<feature type="transmembrane region" description="Helical" evidence="2">
    <location>
        <begin position="126"/>
        <end position="148"/>
    </location>
</feature>
<protein>
    <recommendedName>
        <fullName evidence="5">Transmembrane protein</fullName>
    </recommendedName>
</protein>
<evidence type="ECO:0000256" key="1">
    <source>
        <dbReference type="SAM" id="MobiDB-lite"/>
    </source>
</evidence>
<comment type="caution">
    <text evidence="3">The sequence shown here is derived from an EMBL/GenBank/DDBJ whole genome shotgun (WGS) entry which is preliminary data.</text>
</comment>
<keyword evidence="2" id="KW-1133">Transmembrane helix</keyword>
<feature type="transmembrane region" description="Helical" evidence="2">
    <location>
        <begin position="96"/>
        <end position="120"/>
    </location>
</feature>
<dbReference type="EMBL" id="NBCO01000004">
    <property type="protein sequence ID" value="ORC92296.1"/>
    <property type="molecule type" value="Genomic_DNA"/>
</dbReference>
<dbReference type="AlphaFoldDB" id="A0A1X0P5T1"/>
<feature type="transmembrane region" description="Helical" evidence="2">
    <location>
        <begin position="16"/>
        <end position="42"/>
    </location>
</feature>
<dbReference type="GeneID" id="39982484"/>
<feature type="compositionally biased region" description="Polar residues" evidence="1">
    <location>
        <begin position="237"/>
        <end position="250"/>
    </location>
</feature>
<keyword evidence="2" id="KW-0472">Membrane</keyword>
<reference evidence="3 4" key="1">
    <citation type="submission" date="2017-03" db="EMBL/GenBank/DDBJ databases">
        <title>An alternative strategy for trypanosome survival in the mammalian bloodstream revealed through genome and transcriptome analysis of the ubiquitous bovine parasite Trypanosoma (Megatrypanum) theileri.</title>
        <authorList>
            <person name="Kelly S."/>
            <person name="Ivens A."/>
            <person name="Mott A."/>
            <person name="O'Neill E."/>
            <person name="Emms D."/>
            <person name="Macleod O."/>
            <person name="Voorheis P."/>
            <person name="Matthews J."/>
            <person name="Matthews K."/>
            <person name="Carrington M."/>
        </authorList>
    </citation>
    <scope>NUCLEOTIDE SEQUENCE [LARGE SCALE GENOMIC DNA]</scope>
    <source>
        <strain evidence="3">Edinburgh</strain>
    </source>
</reference>
<organism evidence="3 4">
    <name type="scientific">Trypanosoma theileri</name>
    <dbReference type="NCBI Taxonomy" id="67003"/>
    <lineage>
        <taxon>Eukaryota</taxon>
        <taxon>Discoba</taxon>
        <taxon>Euglenozoa</taxon>
        <taxon>Kinetoplastea</taxon>
        <taxon>Metakinetoplastina</taxon>
        <taxon>Trypanosomatida</taxon>
        <taxon>Trypanosomatidae</taxon>
        <taxon>Trypanosoma</taxon>
    </lineage>
</organism>
<proteinExistence type="predicted"/>
<evidence type="ECO:0000313" key="4">
    <source>
        <dbReference type="Proteomes" id="UP000192257"/>
    </source>
</evidence>
<keyword evidence="4" id="KW-1185">Reference proteome</keyword>
<dbReference type="OrthoDB" id="270285at2759"/>